<comment type="caution">
    <text evidence="1">The sequence shown here is derived from an EMBL/GenBank/DDBJ whole genome shotgun (WGS) entry which is preliminary data.</text>
</comment>
<organism evidence="1 2">
    <name type="scientific">Arctium lappa</name>
    <name type="common">Greater burdock</name>
    <name type="synonym">Lappa major</name>
    <dbReference type="NCBI Taxonomy" id="4217"/>
    <lineage>
        <taxon>Eukaryota</taxon>
        <taxon>Viridiplantae</taxon>
        <taxon>Streptophyta</taxon>
        <taxon>Embryophyta</taxon>
        <taxon>Tracheophyta</taxon>
        <taxon>Spermatophyta</taxon>
        <taxon>Magnoliopsida</taxon>
        <taxon>eudicotyledons</taxon>
        <taxon>Gunneridae</taxon>
        <taxon>Pentapetalae</taxon>
        <taxon>asterids</taxon>
        <taxon>campanulids</taxon>
        <taxon>Asterales</taxon>
        <taxon>Asteraceae</taxon>
        <taxon>Carduoideae</taxon>
        <taxon>Cardueae</taxon>
        <taxon>Arctiinae</taxon>
        <taxon>Arctium</taxon>
    </lineage>
</organism>
<keyword evidence="2" id="KW-1185">Reference proteome</keyword>
<dbReference type="Proteomes" id="UP001055879">
    <property type="component" value="Linkage Group LG01"/>
</dbReference>
<proteinExistence type="predicted"/>
<dbReference type="EMBL" id="CM042047">
    <property type="protein sequence ID" value="KAI3771691.1"/>
    <property type="molecule type" value="Genomic_DNA"/>
</dbReference>
<gene>
    <name evidence="1" type="ORF">L6452_02858</name>
</gene>
<evidence type="ECO:0000313" key="2">
    <source>
        <dbReference type="Proteomes" id="UP001055879"/>
    </source>
</evidence>
<name>A0ACB9FLI4_ARCLA</name>
<reference evidence="2" key="1">
    <citation type="journal article" date="2022" name="Mol. Ecol. Resour.">
        <title>The genomes of chicory, endive, great burdock and yacon provide insights into Asteraceae palaeo-polyploidization history and plant inulin production.</title>
        <authorList>
            <person name="Fan W."/>
            <person name="Wang S."/>
            <person name="Wang H."/>
            <person name="Wang A."/>
            <person name="Jiang F."/>
            <person name="Liu H."/>
            <person name="Zhao H."/>
            <person name="Xu D."/>
            <person name="Zhang Y."/>
        </authorList>
    </citation>
    <scope>NUCLEOTIDE SEQUENCE [LARGE SCALE GENOMIC DNA]</scope>
    <source>
        <strain evidence="2">cv. Niubang</strain>
    </source>
</reference>
<protein>
    <submittedName>
        <fullName evidence="1">Uncharacterized protein</fullName>
    </submittedName>
</protein>
<sequence length="121" mass="13591">MDEADLRTKLDPVKCSTSEQEKMQDQTVDDGDDRIADAAAAARSTQPTGNTFLTTKVCLFLLKFLLREYQHIGLDLLVTMYEQRLNGDEMGLGKTIMMIVLRSGIERDLNLLESMTFASII</sequence>
<evidence type="ECO:0000313" key="1">
    <source>
        <dbReference type="EMBL" id="KAI3771691.1"/>
    </source>
</evidence>
<reference evidence="1 2" key="2">
    <citation type="journal article" date="2022" name="Mol. Ecol. Resour.">
        <title>The genomes of chicory, endive, great burdock and yacon provide insights into Asteraceae paleo-polyploidization history and plant inulin production.</title>
        <authorList>
            <person name="Fan W."/>
            <person name="Wang S."/>
            <person name="Wang H."/>
            <person name="Wang A."/>
            <person name="Jiang F."/>
            <person name="Liu H."/>
            <person name="Zhao H."/>
            <person name="Xu D."/>
            <person name="Zhang Y."/>
        </authorList>
    </citation>
    <scope>NUCLEOTIDE SEQUENCE [LARGE SCALE GENOMIC DNA]</scope>
    <source>
        <strain evidence="2">cv. Niubang</strain>
    </source>
</reference>
<accession>A0ACB9FLI4</accession>